<dbReference type="EC" id="2.4.1.17" evidence="5"/>
<dbReference type="Pfam" id="PF00201">
    <property type="entry name" value="UDPGT"/>
    <property type="match status" value="1"/>
</dbReference>
<protein>
    <recommendedName>
        <fullName evidence="5">UDP-glucuronosyltransferase</fullName>
        <ecNumber evidence="5">2.4.1.17</ecNumber>
    </recommendedName>
</protein>
<evidence type="ECO:0000256" key="3">
    <source>
        <dbReference type="ARBA" id="ARBA00022679"/>
    </source>
</evidence>
<feature type="signal peptide" evidence="5">
    <location>
        <begin position="1"/>
        <end position="19"/>
    </location>
</feature>
<accession>A0AAW1LR42</accession>
<evidence type="ECO:0000256" key="4">
    <source>
        <dbReference type="RuleBase" id="RU003718"/>
    </source>
</evidence>
<dbReference type="PROSITE" id="PS00375">
    <property type="entry name" value="UDPGT"/>
    <property type="match status" value="1"/>
</dbReference>
<keyword evidence="7" id="KW-1185">Reference proteome</keyword>
<gene>
    <name evidence="6" type="ORF">QE152_g11124</name>
</gene>
<proteinExistence type="inferred from homology"/>
<keyword evidence="5" id="KW-0472">Membrane</keyword>
<dbReference type="InterPro" id="IPR050271">
    <property type="entry name" value="UDP-glycosyltransferase"/>
</dbReference>
<keyword evidence="5" id="KW-0732">Signal</keyword>
<dbReference type="SUPFAM" id="SSF53756">
    <property type="entry name" value="UDP-Glycosyltransferase/glycogen phosphorylase"/>
    <property type="match status" value="1"/>
</dbReference>
<name>A0AAW1LR42_POPJA</name>
<dbReference type="GO" id="GO:0015020">
    <property type="term" value="F:glucuronosyltransferase activity"/>
    <property type="evidence" value="ECO:0007669"/>
    <property type="project" value="UniProtKB-EC"/>
</dbReference>
<dbReference type="AlphaFoldDB" id="A0AAW1LR42"/>
<sequence length="492" mass="55469">MRVALLITSVLLFLTCTNSVRILAIFPMLSHSHYTIGHTLMKELAKRGHEITFVSLFPEKEKVNNLTSVVLDGIQQKYQESKSSLSPFSLHNIPSFLTIFMLNQMTCQLLEEILEHETMQALLKNKDKQYDIVLSEQFMLDGLLAVGQHFGVPYGLVSAIGPSTWSNHLVGAPDIPSYMGSIITENKVHTSFYTRMNDIIQKYVPNSPHIYDIIYNTSLIIYNSDVALSQPLPTAPNMIEIGGFHVLPPKKLPDDLQKLLDNAKNGVIYFSMGSVMKSKLLPLEKRQEILKALSKVKETVLWKFEENLPDLPPNVVIKDWFPQTDLLAHPNVKVFITHGGRLSTIEALYRGVPIVGIPVFGDQTMNMANAVSCGHGVMIPYGDLSEETLTNALKEVLHNPKYSISAKHGSSVLQDQIVNPIDKAEYWIEYVVKYKGAKHLRLASVDLAWYQHASLDVILFLGVVDLLLVWVFYKIARRLCCRSKKNKKQKVN</sequence>
<reference evidence="6 7" key="1">
    <citation type="journal article" date="2024" name="BMC Genomics">
        <title>De novo assembly and annotation of Popillia japonica's genome with initial clues to its potential as an invasive pest.</title>
        <authorList>
            <person name="Cucini C."/>
            <person name="Boschi S."/>
            <person name="Funari R."/>
            <person name="Cardaioli E."/>
            <person name="Iannotti N."/>
            <person name="Marturano G."/>
            <person name="Paoli F."/>
            <person name="Bruttini M."/>
            <person name="Carapelli A."/>
            <person name="Frati F."/>
            <person name="Nardi F."/>
        </authorList>
    </citation>
    <scope>NUCLEOTIDE SEQUENCE [LARGE SCALE GENOMIC DNA]</scope>
    <source>
        <strain evidence="6">DMR45628</strain>
    </source>
</reference>
<comment type="subcellular location">
    <subcellularLocation>
        <location evidence="5">Membrane</location>
        <topology evidence="5">Single-pass membrane protein</topology>
    </subcellularLocation>
</comment>
<dbReference type="CDD" id="cd03784">
    <property type="entry name" value="GT1_Gtf-like"/>
    <property type="match status" value="1"/>
</dbReference>
<feature type="chain" id="PRO_5043093882" description="UDP-glucuronosyltransferase" evidence="5">
    <location>
        <begin position="20"/>
        <end position="492"/>
    </location>
</feature>
<dbReference type="GO" id="GO:0016020">
    <property type="term" value="C:membrane"/>
    <property type="evidence" value="ECO:0007669"/>
    <property type="project" value="UniProtKB-SubCell"/>
</dbReference>
<evidence type="ECO:0000256" key="2">
    <source>
        <dbReference type="ARBA" id="ARBA00022676"/>
    </source>
</evidence>
<organism evidence="6 7">
    <name type="scientific">Popillia japonica</name>
    <name type="common">Japanese beetle</name>
    <dbReference type="NCBI Taxonomy" id="7064"/>
    <lineage>
        <taxon>Eukaryota</taxon>
        <taxon>Metazoa</taxon>
        <taxon>Ecdysozoa</taxon>
        <taxon>Arthropoda</taxon>
        <taxon>Hexapoda</taxon>
        <taxon>Insecta</taxon>
        <taxon>Pterygota</taxon>
        <taxon>Neoptera</taxon>
        <taxon>Endopterygota</taxon>
        <taxon>Coleoptera</taxon>
        <taxon>Polyphaga</taxon>
        <taxon>Scarabaeiformia</taxon>
        <taxon>Scarabaeidae</taxon>
        <taxon>Rutelinae</taxon>
        <taxon>Popillia</taxon>
    </lineage>
</organism>
<keyword evidence="5" id="KW-0812">Transmembrane</keyword>
<keyword evidence="3 4" id="KW-0808">Transferase</keyword>
<comment type="similarity">
    <text evidence="1 4">Belongs to the UDP-glycosyltransferase family.</text>
</comment>
<keyword evidence="2 4" id="KW-0328">Glycosyltransferase</keyword>
<evidence type="ECO:0000256" key="5">
    <source>
        <dbReference type="RuleBase" id="RU362059"/>
    </source>
</evidence>
<comment type="catalytic activity">
    <reaction evidence="5">
        <text>glucuronate acceptor + UDP-alpha-D-glucuronate = acceptor beta-D-glucuronoside + UDP + H(+)</text>
        <dbReference type="Rhea" id="RHEA:21032"/>
        <dbReference type="ChEBI" id="CHEBI:15378"/>
        <dbReference type="ChEBI" id="CHEBI:58052"/>
        <dbReference type="ChEBI" id="CHEBI:58223"/>
        <dbReference type="ChEBI" id="CHEBI:132367"/>
        <dbReference type="ChEBI" id="CHEBI:132368"/>
        <dbReference type="EC" id="2.4.1.17"/>
    </reaction>
</comment>
<comment type="caution">
    <text evidence="6">The sequence shown here is derived from an EMBL/GenBank/DDBJ whole genome shotgun (WGS) entry which is preliminary data.</text>
</comment>
<evidence type="ECO:0000256" key="1">
    <source>
        <dbReference type="ARBA" id="ARBA00009995"/>
    </source>
</evidence>
<evidence type="ECO:0000313" key="7">
    <source>
        <dbReference type="Proteomes" id="UP001458880"/>
    </source>
</evidence>
<feature type="transmembrane region" description="Helical" evidence="5">
    <location>
        <begin position="457"/>
        <end position="476"/>
    </location>
</feature>
<dbReference type="PANTHER" id="PTHR48043">
    <property type="entry name" value="EG:EG0003.4 PROTEIN-RELATED"/>
    <property type="match status" value="1"/>
</dbReference>
<dbReference type="Gene3D" id="3.40.50.2000">
    <property type="entry name" value="Glycogen Phosphorylase B"/>
    <property type="match status" value="2"/>
</dbReference>
<dbReference type="InterPro" id="IPR002213">
    <property type="entry name" value="UDP_glucos_trans"/>
</dbReference>
<keyword evidence="5" id="KW-1133">Transmembrane helix</keyword>
<dbReference type="PANTHER" id="PTHR48043:SF159">
    <property type="entry name" value="EG:EG0003.4 PROTEIN-RELATED"/>
    <property type="match status" value="1"/>
</dbReference>
<dbReference type="FunFam" id="3.40.50.2000:FF:000050">
    <property type="entry name" value="UDP-glucuronosyltransferase"/>
    <property type="match status" value="1"/>
</dbReference>
<dbReference type="InterPro" id="IPR035595">
    <property type="entry name" value="UDP_glycos_trans_CS"/>
</dbReference>
<dbReference type="EMBL" id="JASPKY010000107">
    <property type="protein sequence ID" value="KAK9736960.1"/>
    <property type="molecule type" value="Genomic_DNA"/>
</dbReference>
<dbReference type="Proteomes" id="UP001458880">
    <property type="component" value="Unassembled WGS sequence"/>
</dbReference>
<evidence type="ECO:0000313" key="6">
    <source>
        <dbReference type="EMBL" id="KAK9736960.1"/>
    </source>
</evidence>